<feature type="chain" id="PRO_5017042726" description="Serine protease" evidence="1">
    <location>
        <begin position="18"/>
        <end position="387"/>
    </location>
</feature>
<dbReference type="Gene3D" id="2.40.10.10">
    <property type="entry name" value="Trypsin-like serine proteases"/>
    <property type="match status" value="1"/>
</dbReference>
<accession>A0A368JUU5</accession>
<dbReference type="Pfam" id="PF13365">
    <property type="entry name" value="Trypsin_2"/>
    <property type="match status" value="1"/>
</dbReference>
<gene>
    <name evidence="2" type="ORF">DUE52_00365</name>
</gene>
<keyword evidence="1" id="KW-0732">Signal</keyword>
<dbReference type="SUPFAM" id="SSF50494">
    <property type="entry name" value="Trypsin-like serine proteases"/>
    <property type="match status" value="1"/>
</dbReference>
<dbReference type="RefSeq" id="WP_114403958.1">
    <property type="nucleotide sequence ID" value="NZ_QOWE01000001.1"/>
</dbReference>
<evidence type="ECO:0000313" key="3">
    <source>
        <dbReference type="Proteomes" id="UP000253383"/>
    </source>
</evidence>
<proteinExistence type="predicted"/>
<reference evidence="2 3" key="1">
    <citation type="submission" date="2018-07" db="EMBL/GenBank/DDBJ databases">
        <title>Genome analysis of Larkinella rosea.</title>
        <authorList>
            <person name="Zhou Z."/>
            <person name="Wang G."/>
        </authorList>
    </citation>
    <scope>NUCLEOTIDE SEQUENCE [LARGE SCALE GENOMIC DNA]</scope>
    <source>
        <strain evidence="3">zzj9</strain>
    </source>
</reference>
<dbReference type="EMBL" id="QOWE01000001">
    <property type="protein sequence ID" value="RCR71427.1"/>
    <property type="molecule type" value="Genomic_DNA"/>
</dbReference>
<protein>
    <recommendedName>
        <fullName evidence="4">Serine protease</fullName>
    </recommendedName>
</protein>
<feature type="signal peptide" evidence="1">
    <location>
        <begin position="1"/>
        <end position="17"/>
    </location>
</feature>
<dbReference type="InterPro" id="IPR009003">
    <property type="entry name" value="Peptidase_S1_PA"/>
</dbReference>
<keyword evidence="3" id="KW-1185">Reference proteome</keyword>
<comment type="caution">
    <text evidence="2">The sequence shown here is derived from an EMBL/GenBank/DDBJ whole genome shotgun (WGS) entry which is preliminary data.</text>
</comment>
<evidence type="ECO:0008006" key="4">
    <source>
        <dbReference type="Google" id="ProtNLM"/>
    </source>
</evidence>
<dbReference type="OrthoDB" id="1117006at2"/>
<sequence length="387" mass="44191">MRKILILVLALPVFGFAQTPEKWIQKPVEQWPPIALVNEVLYKNGDRYEDPTITYAASGFLLDTGKDTLAVTAKHILWVARNKASKRVMINDQLKTWKMYPKHHPADSVVIDRLMNEDSTEKLWDGFDNGVLQRDWLVFSTKSVSPKIQPVRMREKAVSVGENVYLTGNPYRFQQTLTAKGTVVKTEGPVFYVQFEGAGMDTVFLGGASGSPMIDTNGRLVGIYSNGRTDAETGRRVNVINSTAYLKKILAGDKPLNVNRKPVSVYLDSLLQTIPVEKALPVFDRFLKNESLYYTYELTYFNHDNLIKSGEKLIESSRKAEAVPYFEYFVAKYDYHVYLLSLAKALLQINQKPEAISRLEKELKKERMDPYVKAELQKFLTEVRRTE</sequence>
<dbReference type="InterPro" id="IPR043504">
    <property type="entry name" value="Peptidase_S1_PA_chymotrypsin"/>
</dbReference>
<evidence type="ECO:0000256" key="1">
    <source>
        <dbReference type="SAM" id="SignalP"/>
    </source>
</evidence>
<dbReference type="Proteomes" id="UP000253383">
    <property type="component" value="Unassembled WGS sequence"/>
</dbReference>
<organism evidence="2 3">
    <name type="scientific">Larkinella punicea</name>
    <dbReference type="NCBI Taxonomy" id="2315727"/>
    <lineage>
        <taxon>Bacteria</taxon>
        <taxon>Pseudomonadati</taxon>
        <taxon>Bacteroidota</taxon>
        <taxon>Cytophagia</taxon>
        <taxon>Cytophagales</taxon>
        <taxon>Spirosomataceae</taxon>
        <taxon>Larkinella</taxon>
    </lineage>
</organism>
<name>A0A368JUU5_9BACT</name>
<dbReference type="AlphaFoldDB" id="A0A368JUU5"/>
<evidence type="ECO:0000313" key="2">
    <source>
        <dbReference type="EMBL" id="RCR71427.1"/>
    </source>
</evidence>